<dbReference type="EMBL" id="VEVO01000003">
    <property type="protein sequence ID" value="KAF0043809.1"/>
    <property type="molecule type" value="Genomic_DNA"/>
</dbReference>
<evidence type="ECO:0000256" key="1">
    <source>
        <dbReference type="SAM" id="MobiDB-lite"/>
    </source>
</evidence>
<organism evidence="2 3">
    <name type="scientific">Scophthalmus maximus</name>
    <name type="common">Turbot</name>
    <name type="synonym">Psetta maxima</name>
    <dbReference type="NCBI Taxonomy" id="52904"/>
    <lineage>
        <taxon>Eukaryota</taxon>
        <taxon>Metazoa</taxon>
        <taxon>Chordata</taxon>
        <taxon>Craniata</taxon>
        <taxon>Vertebrata</taxon>
        <taxon>Euteleostomi</taxon>
        <taxon>Actinopterygii</taxon>
        <taxon>Neopterygii</taxon>
        <taxon>Teleostei</taxon>
        <taxon>Neoteleostei</taxon>
        <taxon>Acanthomorphata</taxon>
        <taxon>Carangaria</taxon>
        <taxon>Pleuronectiformes</taxon>
        <taxon>Pleuronectoidei</taxon>
        <taxon>Scophthalmidae</taxon>
        <taxon>Scophthalmus</taxon>
    </lineage>
</organism>
<feature type="region of interest" description="Disordered" evidence="1">
    <location>
        <begin position="93"/>
        <end position="120"/>
    </location>
</feature>
<dbReference type="Proteomes" id="UP000438429">
    <property type="component" value="Unassembled WGS sequence"/>
</dbReference>
<sequence>MGDPPLGRCSVFVCVWNAGQAELTLRKKKKKLRFTSNSKHLLAAARRAPYVPVSSLLPPRPRLRPAPGTLAGDASEFPSSCFVRSHFSRTRRHRHLKWRQRLTSASGAASHQRLAKHQQR</sequence>
<evidence type="ECO:0000313" key="3">
    <source>
        <dbReference type="Proteomes" id="UP000438429"/>
    </source>
</evidence>
<evidence type="ECO:0000313" key="2">
    <source>
        <dbReference type="EMBL" id="KAF0043809.1"/>
    </source>
</evidence>
<protein>
    <submittedName>
        <fullName evidence="2">Uncharacterized protein</fullName>
    </submittedName>
</protein>
<dbReference type="AlphaFoldDB" id="A0A6A4TG49"/>
<reference evidence="2 3" key="1">
    <citation type="submission" date="2019-06" db="EMBL/GenBank/DDBJ databases">
        <title>Draft genomes of female and male turbot (Scophthalmus maximus).</title>
        <authorList>
            <person name="Xu H."/>
            <person name="Xu X.-W."/>
            <person name="Shao C."/>
            <person name="Chen S."/>
        </authorList>
    </citation>
    <scope>NUCLEOTIDE SEQUENCE [LARGE SCALE GENOMIC DNA]</scope>
    <source>
        <strain evidence="2">Ysfricsl-2016a</strain>
        <tissue evidence="2">Blood</tissue>
    </source>
</reference>
<name>A0A6A4TG49_SCOMX</name>
<proteinExistence type="predicted"/>
<accession>A0A6A4TG49</accession>
<comment type="caution">
    <text evidence="2">The sequence shown here is derived from an EMBL/GenBank/DDBJ whole genome shotgun (WGS) entry which is preliminary data.</text>
</comment>
<gene>
    <name evidence="2" type="ORF">F2P81_002967</name>
</gene>